<evidence type="ECO:0000313" key="2">
    <source>
        <dbReference type="EMBL" id="NYD44489.1"/>
    </source>
</evidence>
<dbReference type="EMBL" id="JACCBA010000001">
    <property type="protein sequence ID" value="NYD44489.1"/>
    <property type="molecule type" value="Genomic_DNA"/>
</dbReference>
<protein>
    <submittedName>
        <fullName evidence="2">Uncharacterized protein</fullName>
    </submittedName>
</protein>
<feature type="compositionally biased region" description="Low complexity" evidence="1">
    <location>
        <begin position="88"/>
        <end position="120"/>
    </location>
</feature>
<comment type="caution">
    <text evidence="2">The sequence shown here is derived from an EMBL/GenBank/DDBJ whole genome shotgun (WGS) entry which is preliminary data.</text>
</comment>
<dbReference type="Proteomes" id="UP000529783">
    <property type="component" value="Unassembled WGS sequence"/>
</dbReference>
<name>A0A7Y9EB47_9ACTN</name>
<dbReference type="RefSeq" id="WP_179842062.1">
    <property type="nucleotide sequence ID" value="NZ_JACCBA010000001.1"/>
</dbReference>
<evidence type="ECO:0000256" key="1">
    <source>
        <dbReference type="SAM" id="MobiDB-lite"/>
    </source>
</evidence>
<sequence length="126" mass="12681">MIADVVAALPIPHAYGLLVARADPADGRVRLSSEPLFPEGARRGASAELSVRSEEENRLVFAVVTRDAEPGLLSAASAALPAGTHRVRAAAPSAWRSPPTGASATGSGSASSATVRTGAGPPTAWS</sequence>
<accession>A0A7Y9EB47</accession>
<dbReference type="AlphaFoldDB" id="A0A7Y9EB47"/>
<organism evidence="2 3">
    <name type="scientific">Actinomadura luteofluorescens</name>
    <dbReference type="NCBI Taxonomy" id="46163"/>
    <lineage>
        <taxon>Bacteria</taxon>
        <taxon>Bacillati</taxon>
        <taxon>Actinomycetota</taxon>
        <taxon>Actinomycetes</taxon>
        <taxon>Streptosporangiales</taxon>
        <taxon>Thermomonosporaceae</taxon>
        <taxon>Actinomadura</taxon>
    </lineage>
</organism>
<reference evidence="2 3" key="1">
    <citation type="submission" date="2020-07" db="EMBL/GenBank/DDBJ databases">
        <title>Sequencing the genomes of 1000 actinobacteria strains.</title>
        <authorList>
            <person name="Klenk H.-P."/>
        </authorList>
    </citation>
    <scope>NUCLEOTIDE SEQUENCE [LARGE SCALE GENOMIC DNA]</scope>
    <source>
        <strain evidence="2 3">DSM 40398</strain>
    </source>
</reference>
<keyword evidence="3" id="KW-1185">Reference proteome</keyword>
<evidence type="ECO:0000313" key="3">
    <source>
        <dbReference type="Proteomes" id="UP000529783"/>
    </source>
</evidence>
<feature type="region of interest" description="Disordered" evidence="1">
    <location>
        <begin position="88"/>
        <end position="126"/>
    </location>
</feature>
<gene>
    <name evidence="2" type="ORF">BJY14_000472</name>
</gene>
<proteinExistence type="predicted"/>